<keyword evidence="3" id="KW-1185">Reference proteome</keyword>
<reference evidence="2 3" key="1">
    <citation type="submission" date="2016-10" db="EMBL/GenBank/DDBJ databases">
        <authorList>
            <person name="Varghese N."/>
            <person name="Submissions S."/>
        </authorList>
    </citation>
    <scope>NUCLEOTIDE SEQUENCE [LARGE SCALE GENOMIC DNA]</scope>
    <source>
        <strain evidence="2 3">Nl1</strain>
    </source>
</reference>
<dbReference type="EMBL" id="FNKY01000001">
    <property type="protein sequence ID" value="SDQ68399.1"/>
    <property type="molecule type" value="Genomic_DNA"/>
</dbReference>
<organism evidence="2 3">
    <name type="scientific">Nitrosospira multiformis</name>
    <dbReference type="NCBI Taxonomy" id="1231"/>
    <lineage>
        <taxon>Bacteria</taxon>
        <taxon>Pseudomonadati</taxon>
        <taxon>Pseudomonadota</taxon>
        <taxon>Betaproteobacteria</taxon>
        <taxon>Nitrosomonadales</taxon>
        <taxon>Nitrosomonadaceae</taxon>
        <taxon>Nitrosospira</taxon>
    </lineage>
</organism>
<evidence type="ECO:0000256" key="1">
    <source>
        <dbReference type="SAM" id="Phobius"/>
    </source>
</evidence>
<gene>
    <name evidence="2" type="ORF">SAMN05216402_1843</name>
</gene>
<dbReference type="Proteomes" id="UP000183471">
    <property type="component" value="Unassembled WGS sequence"/>
</dbReference>
<name>A0ABY0TDX5_9PROT</name>
<evidence type="ECO:0000313" key="2">
    <source>
        <dbReference type="EMBL" id="SDQ68399.1"/>
    </source>
</evidence>
<protein>
    <submittedName>
        <fullName evidence="2">Uncharacterized protein</fullName>
    </submittedName>
</protein>
<feature type="transmembrane region" description="Helical" evidence="1">
    <location>
        <begin position="51"/>
        <end position="70"/>
    </location>
</feature>
<comment type="caution">
    <text evidence="2">The sequence shown here is derived from an EMBL/GenBank/DDBJ whole genome shotgun (WGS) entry which is preliminary data.</text>
</comment>
<proteinExistence type="predicted"/>
<keyword evidence="1" id="KW-0472">Membrane</keyword>
<accession>A0ABY0TDX5</accession>
<keyword evidence="1" id="KW-0812">Transmembrane</keyword>
<sequence length="96" mass="10771">MNLNPVVGRGPRSGPHPEGESQIIRNIVINHNTDLSNERSTTGFRLNIKGLLTFHALVVLFKLGNLLLVCPQKLFTKQNMKIFLGFMRYVLIAIGK</sequence>
<evidence type="ECO:0000313" key="3">
    <source>
        <dbReference type="Proteomes" id="UP000183471"/>
    </source>
</evidence>
<keyword evidence="1" id="KW-1133">Transmembrane helix</keyword>